<comment type="similarity">
    <text evidence="2 5">Belongs to the trans-sulfuration enzymes family.</text>
</comment>
<dbReference type="RefSeq" id="WP_257904202.1">
    <property type="nucleotide sequence ID" value="NZ_FXZM01000006.1"/>
</dbReference>
<keyword evidence="3 4" id="KW-0663">Pyridoxal phosphate</keyword>
<reference evidence="7" key="1">
    <citation type="submission" date="2017-03" db="EMBL/GenBank/DDBJ databases">
        <authorList>
            <person name="Monnet C."/>
        </authorList>
    </citation>
    <scope>NUCLEOTIDE SEQUENCE [LARGE SCALE GENOMIC DNA]</scope>
    <source>
        <strain evidence="7">SJ5-8</strain>
    </source>
</reference>
<dbReference type="InterPro" id="IPR015421">
    <property type="entry name" value="PyrdxlP-dep_Trfase_major"/>
</dbReference>
<feature type="modified residue" description="N6-(pyridoxal phosphate)lysine" evidence="4">
    <location>
        <position position="213"/>
    </location>
</feature>
<dbReference type="InterPro" id="IPR015424">
    <property type="entry name" value="PyrdxlP-dep_Trfase"/>
</dbReference>
<name>A0A2H1L4T9_9MICO</name>
<accession>A0A2H1L4T9</accession>
<dbReference type="PANTHER" id="PTHR11808">
    <property type="entry name" value="TRANS-SULFURATION ENZYME FAMILY MEMBER"/>
    <property type="match status" value="1"/>
</dbReference>
<dbReference type="GO" id="GO:0005737">
    <property type="term" value="C:cytoplasm"/>
    <property type="evidence" value="ECO:0007669"/>
    <property type="project" value="TreeGrafter"/>
</dbReference>
<dbReference type="NCBIfam" id="NF005871">
    <property type="entry name" value="PRK07811.1"/>
    <property type="match status" value="1"/>
</dbReference>
<evidence type="ECO:0000313" key="6">
    <source>
        <dbReference type="EMBL" id="SMY11921.1"/>
    </source>
</evidence>
<dbReference type="PROSITE" id="PS00868">
    <property type="entry name" value="CYS_MET_METAB_PP"/>
    <property type="match status" value="1"/>
</dbReference>
<evidence type="ECO:0000256" key="2">
    <source>
        <dbReference type="ARBA" id="ARBA00009077"/>
    </source>
</evidence>
<dbReference type="GO" id="GO:0019346">
    <property type="term" value="P:transsulfuration"/>
    <property type="evidence" value="ECO:0007669"/>
    <property type="project" value="InterPro"/>
</dbReference>
<organism evidence="6 7">
    <name type="scientific">Brevibacterium jeotgali</name>
    <dbReference type="NCBI Taxonomy" id="1262550"/>
    <lineage>
        <taxon>Bacteria</taxon>
        <taxon>Bacillati</taxon>
        <taxon>Actinomycetota</taxon>
        <taxon>Actinomycetes</taxon>
        <taxon>Micrococcales</taxon>
        <taxon>Brevibacteriaceae</taxon>
        <taxon>Brevibacterium</taxon>
    </lineage>
</organism>
<evidence type="ECO:0000256" key="3">
    <source>
        <dbReference type="ARBA" id="ARBA00022898"/>
    </source>
</evidence>
<dbReference type="PANTHER" id="PTHR11808:SF15">
    <property type="entry name" value="CYSTATHIONINE GAMMA-LYASE"/>
    <property type="match status" value="1"/>
</dbReference>
<keyword evidence="7" id="KW-1185">Reference proteome</keyword>
<dbReference type="Gene3D" id="3.40.640.10">
    <property type="entry name" value="Type I PLP-dependent aspartate aminotransferase-like (Major domain)"/>
    <property type="match status" value="1"/>
</dbReference>
<dbReference type="Gene3D" id="3.90.1150.10">
    <property type="entry name" value="Aspartate Aminotransferase, domain 1"/>
    <property type="match status" value="1"/>
</dbReference>
<dbReference type="GO" id="GO:0004123">
    <property type="term" value="F:cystathionine gamma-lyase activity"/>
    <property type="evidence" value="ECO:0007669"/>
    <property type="project" value="TreeGrafter"/>
</dbReference>
<dbReference type="InterPro" id="IPR015422">
    <property type="entry name" value="PyrdxlP-dep_Trfase_small"/>
</dbReference>
<dbReference type="AlphaFoldDB" id="A0A2H1L4T9"/>
<evidence type="ECO:0000313" key="7">
    <source>
        <dbReference type="Proteomes" id="UP000234462"/>
    </source>
</evidence>
<dbReference type="GO" id="GO:0019343">
    <property type="term" value="P:cysteine biosynthetic process via cystathionine"/>
    <property type="evidence" value="ECO:0007669"/>
    <property type="project" value="TreeGrafter"/>
</dbReference>
<dbReference type="FunFam" id="3.90.1150.10:FF:000033">
    <property type="entry name" value="Cystathionine gamma-synthase"/>
    <property type="match status" value="1"/>
</dbReference>
<dbReference type="CDD" id="cd00614">
    <property type="entry name" value="CGS_like"/>
    <property type="match status" value="1"/>
</dbReference>
<dbReference type="EC" id="2.5.1.48" evidence="6"/>
<sequence length="394" mass="41277">MTDQDHTEGAQTAASMGFDTLAIRAGQDHDPTTGAVIPPLHVSSTYAQDGIGGLRNGYEYGRSANPTRSALQQQLAALEGGRFGLSFASGLAAEDALLRAALTPGDAVLMGNDVYGGTHRLVDKILGPWGVGLRIVDMTDAEAVRASLQQSPAQVLWVETPSNPLMGVADIAELVRIGHEAGALVVVDNTFASPALQRPLLLGADVVVHSTTKYLGGHSDVVGGAIVTNDAALAEKVEFQQFAAGAISGPHDAFLTTRGLKTLAIRMERHSANAGLIAGFLDRHDTVRTVYYPGLESHPGHALARSQMSGFGGMVSLALADGATARRFAESLRLFTLAESLGGVESLVNYPDAMTHASVRGTELAVPEEVVRLSVGIETVEDLLSDLERALDAL</sequence>
<proteinExistence type="inferred from homology"/>
<dbReference type="Proteomes" id="UP000234462">
    <property type="component" value="Unassembled WGS sequence"/>
</dbReference>
<dbReference type="FunFam" id="3.40.640.10:FF:000009">
    <property type="entry name" value="Cystathionine gamma-synthase homolog"/>
    <property type="match status" value="1"/>
</dbReference>
<dbReference type="InterPro" id="IPR054542">
    <property type="entry name" value="Cys_met_metab_PP"/>
</dbReference>
<dbReference type="Pfam" id="PF01053">
    <property type="entry name" value="Cys_Met_Meta_PP"/>
    <property type="match status" value="1"/>
</dbReference>
<dbReference type="GO" id="GO:0009086">
    <property type="term" value="P:methionine biosynthetic process"/>
    <property type="evidence" value="ECO:0007669"/>
    <property type="project" value="UniProtKB-ARBA"/>
</dbReference>
<dbReference type="PIRSF" id="PIRSF001434">
    <property type="entry name" value="CGS"/>
    <property type="match status" value="1"/>
</dbReference>
<dbReference type="SUPFAM" id="SSF53383">
    <property type="entry name" value="PLP-dependent transferases"/>
    <property type="match status" value="1"/>
</dbReference>
<dbReference type="GO" id="GO:0030170">
    <property type="term" value="F:pyridoxal phosphate binding"/>
    <property type="evidence" value="ECO:0007669"/>
    <property type="project" value="InterPro"/>
</dbReference>
<evidence type="ECO:0000256" key="5">
    <source>
        <dbReference type="RuleBase" id="RU362118"/>
    </source>
</evidence>
<dbReference type="InterPro" id="IPR000277">
    <property type="entry name" value="Cys/Met-Metab_PyrdxlP-dep_enz"/>
</dbReference>
<dbReference type="GO" id="GO:0003962">
    <property type="term" value="F:cystathionine gamma-synthase activity"/>
    <property type="evidence" value="ECO:0007669"/>
    <property type="project" value="UniProtKB-EC"/>
</dbReference>
<gene>
    <name evidence="6" type="ORF">BJEO58_01515</name>
</gene>
<evidence type="ECO:0000256" key="4">
    <source>
        <dbReference type="PIRSR" id="PIRSR001434-2"/>
    </source>
</evidence>
<evidence type="ECO:0000256" key="1">
    <source>
        <dbReference type="ARBA" id="ARBA00001933"/>
    </source>
</evidence>
<dbReference type="EMBL" id="FXZM01000006">
    <property type="protein sequence ID" value="SMY11921.1"/>
    <property type="molecule type" value="Genomic_DNA"/>
</dbReference>
<protein>
    <submittedName>
        <fullName evidence="6">Cystathionine gamma-synthase</fullName>
        <ecNumber evidence="6">2.5.1.48</ecNumber>
    </submittedName>
</protein>
<keyword evidence="6" id="KW-0808">Transferase</keyword>
<comment type="cofactor">
    <cofactor evidence="1 5">
        <name>pyridoxal 5'-phosphate</name>
        <dbReference type="ChEBI" id="CHEBI:597326"/>
    </cofactor>
</comment>